<comment type="caution">
    <text evidence="1">The sequence shown here is derived from an EMBL/GenBank/DDBJ whole genome shotgun (WGS) entry which is preliminary data.</text>
</comment>
<proteinExistence type="predicted"/>
<dbReference type="Proteomes" id="UP001234297">
    <property type="component" value="Chromosome 5"/>
</dbReference>
<organism evidence="1 2">
    <name type="scientific">Persea americana</name>
    <name type="common">Avocado</name>
    <dbReference type="NCBI Taxonomy" id="3435"/>
    <lineage>
        <taxon>Eukaryota</taxon>
        <taxon>Viridiplantae</taxon>
        <taxon>Streptophyta</taxon>
        <taxon>Embryophyta</taxon>
        <taxon>Tracheophyta</taxon>
        <taxon>Spermatophyta</taxon>
        <taxon>Magnoliopsida</taxon>
        <taxon>Magnoliidae</taxon>
        <taxon>Laurales</taxon>
        <taxon>Lauraceae</taxon>
        <taxon>Persea</taxon>
    </lineage>
</organism>
<accession>A0ACC2M6C0</accession>
<evidence type="ECO:0000313" key="1">
    <source>
        <dbReference type="EMBL" id="KAJ8640859.1"/>
    </source>
</evidence>
<dbReference type="EMBL" id="CM056813">
    <property type="protein sequence ID" value="KAJ8640859.1"/>
    <property type="molecule type" value="Genomic_DNA"/>
</dbReference>
<keyword evidence="2" id="KW-1185">Reference proteome</keyword>
<evidence type="ECO:0000313" key="2">
    <source>
        <dbReference type="Proteomes" id="UP001234297"/>
    </source>
</evidence>
<reference evidence="1 2" key="1">
    <citation type="journal article" date="2022" name="Hortic Res">
        <title>A haplotype resolved chromosomal level avocado genome allows analysis of novel avocado genes.</title>
        <authorList>
            <person name="Nath O."/>
            <person name="Fletcher S.J."/>
            <person name="Hayward A."/>
            <person name="Shaw L.M."/>
            <person name="Masouleh A.K."/>
            <person name="Furtado A."/>
            <person name="Henry R.J."/>
            <person name="Mitter N."/>
        </authorList>
    </citation>
    <scope>NUCLEOTIDE SEQUENCE [LARGE SCALE GENOMIC DNA]</scope>
    <source>
        <strain evidence="2">cv. Hass</strain>
    </source>
</reference>
<sequence>MAFLPSINWTAKHIPSVQELAREPLDAVPKSYVCKVADNLVADRCNPSLQVPLVNMASPVNEGESREEELQKLYLACRHGGSFQIMSNGDYEATEHRAVVNESKTAMALRSSSKAAKQTSSVQELARKLLDVAPQNYIRDVADNPVSDCCNPSLKVPLVNMANLVNGGEAQEEELHKLSSACRDWGAFQLINHTVSDELVEEMKKQTRKFYDLPLQEKMRYARTEGGLEGYGQPFENNRNPQWSDMMFLHALPVQDRNLSFWPENPQGFQETIDSYTKQMRKLAVSLLGFMSMATGLKAYKFSEVCEDGILHLRMNYYPPYPQPDQVIGCSPHTDITSISLLLELDDIPGLQIQKDGNWATVKPVPGAVDVIIGHVTEIMSNGIYKAAEHRAVVNESKVRISIICFCYPEENATVEPVQDIVKPDCPARYKSISQPEYFRSYLDEKLESKQQFIDTLKVHGPHGFSQNCT</sequence>
<gene>
    <name evidence="1" type="ORF">MRB53_017553</name>
</gene>
<name>A0ACC2M6C0_PERAE</name>
<protein>
    <submittedName>
        <fullName evidence="1">Uncharacterized protein</fullName>
    </submittedName>
</protein>